<gene>
    <name evidence="1" type="ORF">FB474_1479</name>
</gene>
<reference evidence="1 2" key="1">
    <citation type="submission" date="2019-06" db="EMBL/GenBank/DDBJ databases">
        <title>Sequencing the genomes of 1000 actinobacteria strains.</title>
        <authorList>
            <person name="Klenk H.-P."/>
        </authorList>
    </citation>
    <scope>NUCLEOTIDE SEQUENCE [LARGE SCALE GENOMIC DNA]</scope>
    <source>
        <strain evidence="1 2">DSM 18082</strain>
    </source>
</reference>
<name>A0A542ZIH6_9MICO</name>
<sequence length="176" mass="19878">MPIESPSLDEYLAEVRRTHVNGGVLIGRWRAEHYSDVTAWFAARNRLEEYEMHRLLFDAQSVRSGLEELQIPADLARVPGSLSEIPGGALMLDGMLARVIVSGGAYHQFEGSAAEAKELAARVVDELIGRRYEDIRVDETFEPWTPWFFDIAWDCTLVLTDYARAEMTVLCITDTD</sequence>
<evidence type="ECO:0000313" key="1">
    <source>
        <dbReference type="EMBL" id="TQL60099.1"/>
    </source>
</evidence>
<organism evidence="1 2">
    <name type="scientific">Oryzihumus leptocrescens</name>
    <dbReference type="NCBI Taxonomy" id="297536"/>
    <lineage>
        <taxon>Bacteria</taxon>
        <taxon>Bacillati</taxon>
        <taxon>Actinomycetota</taxon>
        <taxon>Actinomycetes</taxon>
        <taxon>Micrococcales</taxon>
        <taxon>Intrasporangiaceae</taxon>
        <taxon>Oryzihumus</taxon>
    </lineage>
</organism>
<comment type="caution">
    <text evidence="1">The sequence shown here is derived from an EMBL/GenBank/DDBJ whole genome shotgun (WGS) entry which is preliminary data.</text>
</comment>
<dbReference type="AlphaFoldDB" id="A0A542ZIH6"/>
<evidence type="ECO:0000313" key="2">
    <source>
        <dbReference type="Proteomes" id="UP000319514"/>
    </source>
</evidence>
<protein>
    <submittedName>
        <fullName evidence="1">Uncharacterized protein</fullName>
    </submittedName>
</protein>
<accession>A0A542ZIH6</accession>
<dbReference type="EMBL" id="VFOQ01000001">
    <property type="protein sequence ID" value="TQL60099.1"/>
    <property type="molecule type" value="Genomic_DNA"/>
</dbReference>
<dbReference type="OrthoDB" id="5197332at2"/>
<dbReference type="RefSeq" id="WP_141788043.1">
    <property type="nucleotide sequence ID" value="NZ_BAAAKX010000005.1"/>
</dbReference>
<proteinExistence type="predicted"/>
<keyword evidence="2" id="KW-1185">Reference proteome</keyword>
<dbReference type="Proteomes" id="UP000319514">
    <property type="component" value="Unassembled WGS sequence"/>
</dbReference>